<dbReference type="Proteomes" id="UP001345219">
    <property type="component" value="Chromosome 13"/>
</dbReference>
<sequence length="132" mass="13781">MKFLVIQEIIADESVISITSIKKPKGNSKPVLLCRTKPSPLKSMPYRPISGSTPPPPLSLSASPAPSLSASALPLPYSTPSVEECNKQGGPVGGFLQAFEDESSYAAADSFHLVSAAHTTVSGLPPPIPLKN</sequence>
<reference evidence="2 3" key="1">
    <citation type="journal article" date="2023" name="Hortic Res">
        <title>Pangenome of water caltrop reveals structural variations and asymmetric subgenome divergence after allopolyploidization.</title>
        <authorList>
            <person name="Zhang X."/>
            <person name="Chen Y."/>
            <person name="Wang L."/>
            <person name="Yuan Y."/>
            <person name="Fang M."/>
            <person name="Shi L."/>
            <person name="Lu R."/>
            <person name="Comes H.P."/>
            <person name="Ma Y."/>
            <person name="Chen Y."/>
            <person name="Huang G."/>
            <person name="Zhou Y."/>
            <person name="Zheng Z."/>
            <person name="Qiu Y."/>
        </authorList>
    </citation>
    <scope>NUCLEOTIDE SEQUENCE [LARGE SCALE GENOMIC DNA]</scope>
    <source>
        <tissue evidence="2">Roots</tissue>
    </source>
</reference>
<name>A0AAN7L7R3_9MYRT</name>
<feature type="region of interest" description="Disordered" evidence="1">
    <location>
        <begin position="25"/>
        <end position="67"/>
    </location>
</feature>
<gene>
    <name evidence="2" type="ORF">SAY87_016016</name>
</gene>
<evidence type="ECO:0000256" key="1">
    <source>
        <dbReference type="SAM" id="MobiDB-lite"/>
    </source>
</evidence>
<organism evidence="2 3">
    <name type="scientific">Trapa incisa</name>
    <dbReference type="NCBI Taxonomy" id="236973"/>
    <lineage>
        <taxon>Eukaryota</taxon>
        <taxon>Viridiplantae</taxon>
        <taxon>Streptophyta</taxon>
        <taxon>Embryophyta</taxon>
        <taxon>Tracheophyta</taxon>
        <taxon>Spermatophyta</taxon>
        <taxon>Magnoliopsida</taxon>
        <taxon>eudicotyledons</taxon>
        <taxon>Gunneridae</taxon>
        <taxon>Pentapetalae</taxon>
        <taxon>rosids</taxon>
        <taxon>malvids</taxon>
        <taxon>Myrtales</taxon>
        <taxon>Lythraceae</taxon>
        <taxon>Trapa</taxon>
    </lineage>
</organism>
<accession>A0AAN7L7R3</accession>
<dbReference type="AlphaFoldDB" id="A0AAN7L7R3"/>
<comment type="caution">
    <text evidence="2">The sequence shown here is derived from an EMBL/GenBank/DDBJ whole genome shotgun (WGS) entry which is preliminary data.</text>
</comment>
<keyword evidence="3" id="KW-1185">Reference proteome</keyword>
<protein>
    <submittedName>
        <fullName evidence="2">Uncharacterized protein</fullName>
    </submittedName>
</protein>
<evidence type="ECO:0000313" key="3">
    <source>
        <dbReference type="Proteomes" id="UP001345219"/>
    </source>
</evidence>
<proteinExistence type="predicted"/>
<dbReference type="EMBL" id="JAXIOK010000001">
    <property type="protein sequence ID" value="KAK4779910.1"/>
    <property type="molecule type" value="Genomic_DNA"/>
</dbReference>
<evidence type="ECO:0000313" key="2">
    <source>
        <dbReference type="EMBL" id="KAK4779910.1"/>
    </source>
</evidence>